<evidence type="ECO:0000313" key="5">
    <source>
        <dbReference type="EMBL" id="SCB23384.1"/>
    </source>
</evidence>
<dbReference type="AlphaFoldDB" id="A0A1C3V702"/>
<evidence type="ECO:0000313" key="6">
    <source>
        <dbReference type="Proteomes" id="UP000186228"/>
    </source>
</evidence>
<reference evidence="6" key="1">
    <citation type="submission" date="2016-08" db="EMBL/GenBank/DDBJ databases">
        <authorList>
            <person name="Varghese N."/>
            <person name="Submissions Spin"/>
        </authorList>
    </citation>
    <scope>NUCLEOTIDE SEQUENCE [LARGE SCALE GENOMIC DNA]</scope>
    <source>
        <strain evidence="6">CCBAU 57015</strain>
    </source>
</reference>
<name>A0A1C3V702_9HYPH</name>
<feature type="domain" description="HTH hxlR-type" evidence="4">
    <location>
        <begin position="17"/>
        <end position="121"/>
    </location>
</feature>
<dbReference type="Pfam" id="PF01638">
    <property type="entry name" value="HxlR"/>
    <property type="match status" value="1"/>
</dbReference>
<dbReference type="InterPro" id="IPR036390">
    <property type="entry name" value="WH_DNA-bd_sf"/>
</dbReference>
<accession>A0A1C3V702</accession>
<evidence type="ECO:0000259" key="4">
    <source>
        <dbReference type="PROSITE" id="PS51118"/>
    </source>
</evidence>
<dbReference type="GO" id="GO:0003677">
    <property type="term" value="F:DNA binding"/>
    <property type="evidence" value="ECO:0007669"/>
    <property type="project" value="UniProtKB-KW"/>
</dbReference>
<dbReference type="InterPro" id="IPR002577">
    <property type="entry name" value="HTH_HxlR"/>
</dbReference>
<protein>
    <submittedName>
        <fullName evidence="5">Transcriptional regulator, HxlR family</fullName>
    </submittedName>
</protein>
<dbReference type="STRING" id="52131.GA0061100_104480"/>
<dbReference type="Gene3D" id="1.10.10.10">
    <property type="entry name" value="Winged helix-like DNA-binding domain superfamily/Winged helix DNA-binding domain"/>
    <property type="match status" value="1"/>
</dbReference>
<dbReference type="InterPro" id="IPR036388">
    <property type="entry name" value="WH-like_DNA-bd_sf"/>
</dbReference>
<evidence type="ECO:0000256" key="2">
    <source>
        <dbReference type="ARBA" id="ARBA00023125"/>
    </source>
</evidence>
<evidence type="ECO:0000256" key="3">
    <source>
        <dbReference type="ARBA" id="ARBA00023163"/>
    </source>
</evidence>
<proteinExistence type="predicted"/>
<organism evidence="5 6">
    <name type="scientific">Rhizobium hainanense</name>
    <dbReference type="NCBI Taxonomy" id="52131"/>
    <lineage>
        <taxon>Bacteria</taxon>
        <taxon>Pseudomonadati</taxon>
        <taxon>Pseudomonadota</taxon>
        <taxon>Alphaproteobacteria</taxon>
        <taxon>Hyphomicrobiales</taxon>
        <taxon>Rhizobiaceae</taxon>
        <taxon>Rhizobium/Agrobacterium group</taxon>
        <taxon>Rhizobium</taxon>
    </lineage>
</organism>
<gene>
    <name evidence="5" type="ORF">GA0061100_104480</name>
</gene>
<dbReference type="SUPFAM" id="SSF46785">
    <property type="entry name" value="Winged helix' DNA-binding domain"/>
    <property type="match status" value="1"/>
</dbReference>
<evidence type="ECO:0000256" key="1">
    <source>
        <dbReference type="ARBA" id="ARBA00023015"/>
    </source>
</evidence>
<sequence>MHLLVSMEKMTEPSDHCGIGYSHGLAVTLRIIAGKWKPLILYFLLDGPKRYGELKRTIKGVSDKVLIQQLKELEVDRVLARTDYKEVPPRVDYALTPLGRSLAVAIVPLCTWGTQNMAEMENIFAERDALSSDVPKPEQPSP</sequence>
<keyword evidence="2" id="KW-0238">DNA-binding</keyword>
<dbReference type="PANTHER" id="PTHR33204:SF29">
    <property type="entry name" value="TRANSCRIPTIONAL REGULATOR"/>
    <property type="match status" value="1"/>
</dbReference>
<keyword evidence="3" id="KW-0804">Transcription</keyword>
<dbReference type="PROSITE" id="PS51118">
    <property type="entry name" value="HTH_HXLR"/>
    <property type="match status" value="1"/>
</dbReference>
<dbReference type="PANTHER" id="PTHR33204">
    <property type="entry name" value="TRANSCRIPTIONAL REGULATOR, MARR FAMILY"/>
    <property type="match status" value="1"/>
</dbReference>
<keyword evidence="1" id="KW-0805">Transcription regulation</keyword>
<dbReference type="Proteomes" id="UP000186228">
    <property type="component" value="Unassembled WGS sequence"/>
</dbReference>
<keyword evidence="6" id="KW-1185">Reference proteome</keyword>
<dbReference type="EMBL" id="FMAC01000004">
    <property type="protein sequence ID" value="SCB23384.1"/>
    <property type="molecule type" value="Genomic_DNA"/>
</dbReference>